<feature type="region of interest" description="Disordered" evidence="17">
    <location>
        <begin position="1"/>
        <end position="21"/>
    </location>
</feature>
<dbReference type="GO" id="GO:0009380">
    <property type="term" value="C:excinuclease repair complex"/>
    <property type="evidence" value="ECO:0007669"/>
    <property type="project" value="InterPro"/>
</dbReference>
<dbReference type="InterPro" id="IPR003439">
    <property type="entry name" value="ABC_transporter-like_ATP-bd"/>
</dbReference>
<name>A0A934RCF3_9BACT</name>
<keyword evidence="20" id="KW-1185">Reference proteome</keyword>
<dbReference type="PANTHER" id="PTHR43152:SF3">
    <property type="entry name" value="UVRABC SYSTEM PROTEIN A"/>
    <property type="match status" value="1"/>
</dbReference>
<dbReference type="InterPro" id="IPR027417">
    <property type="entry name" value="P-loop_NTPase"/>
</dbReference>
<evidence type="ECO:0000256" key="12">
    <source>
        <dbReference type="ARBA" id="ARBA00023125"/>
    </source>
</evidence>
<keyword evidence="5" id="KW-0547">Nucleotide-binding</keyword>
<dbReference type="GO" id="GO:0008270">
    <property type="term" value="F:zinc ion binding"/>
    <property type="evidence" value="ECO:0007669"/>
    <property type="project" value="UniProtKB-KW"/>
</dbReference>
<dbReference type="GO" id="GO:0004518">
    <property type="term" value="F:nuclease activity"/>
    <property type="evidence" value="ECO:0007669"/>
    <property type="project" value="UniProtKB-KW"/>
</dbReference>
<dbReference type="Gene3D" id="3.40.50.300">
    <property type="entry name" value="P-loop containing nucleotide triphosphate hydrolases"/>
    <property type="match status" value="2"/>
</dbReference>
<dbReference type="InterPro" id="IPR003593">
    <property type="entry name" value="AAA+_ATPase"/>
</dbReference>
<comment type="caution">
    <text evidence="19">The sequence shown here is derived from an EMBL/GenBank/DDBJ whole genome shotgun (WGS) entry which is preliminary data.</text>
</comment>
<dbReference type="NCBIfam" id="TIGR00630">
    <property type="entry name" value="uvra"/>
    <property type="match status" value="1"/>
</dbReference>
<dbReference type="Proteomes" id="UP000658278">
    <property type="component" value="Unassembled WGS sequence"/>
</dbReference>
<evidence type="ECO:0000256" key="16">
    <source>
        <dbReference type="ARBA" id="ARBA00042156"/>
    </source>
</evidence>
<dbReference type="GO" id="GO:0005524">
    <property type="term" value="F:ATP binding"/>
    <property type="evidence" value="ECO:0007669"/>
    <property type="project" value="UniProtKB-KW"/>
</dbReference>
<keyword evidence="9" id="KW-0862">Zinc</keyword>
<evidence type="ECO:0000256" key="7">
    <source>
        <dbReference type="ARBA" id="ARBA00022769"/>
    </source>
</evidence>
<evidence type="ECO:0000313" key="19">
    <source>
        <dbReference type="EMBL" id="MBK1826056.1"/>
    </source>
</evidence>
<keyword evidence="2" id="KW-0963">Cytoplasm</keyword>
<keyword evidence="8" id="KW-0863">Zinc-finger</keyword>
<gene>
    <name evidence="19" type="primary">uvrA</name>
    <name evidence="19" type="ORF">JIN81_03435</name>
</gene>
<keyword evidence="13" id="KW-0234">DNA repair</keyword>
<protein>
    <recommendedName>
        <fullName evidence="15">UvrABC system protein A</fullName>
    </recommendedName>
    <alternativeName>
        <fullName evidence="16">Excinuclease ABC subunit A</fullName>
    </alternativeName>
</protein>
<keyword evidence="19" id="KW-0378">Hydrolase</keyword>
<dbReference type="Gene3D" id="1.10.8.280">
    <property type="entry name" value="ABC transporter ATPase domain-like"/>
    <property type="match status" value="1"/>
</dbReference>
<keyword evidence="6" id="KW-0227">DNA damage</keyword>
<evidence type="ECO:0000256" key="3">
    <source>
        <dbReference type="ARBA" id="ARBA00022723"/>
    </source>
</evidence>
<evidence type="ECO:0000256" key="4">
    <source>
        <dbReference type="ARBA" id="ARBA00022737"/>
    </source>
</evidence>
<keyword evidence="4" id="KW-0677">Repeat</keyword>
<evidence type="ECO:0000256" key="6">
    <source>
        <dbReference type="ARBA" id="ARBA00022763"/>
    </source>
</evidence>
<evidence type="ECO:0000256" key="8">
    <source>
        <dbReference type="ARBA" id="ARBA00022771"/>
    </source>
</evidence>
<dbReference type="InterPro" id="IPR017871">
    <property type="entry name" value="ABC_transporter-like_CS"/>
</dbReference>
<keyword evidence="10" id="KW-0067">ATP-binding</keyword>
<dbReference type="GO" id="GO:0003677">
    <property type="term" value="F:DNA binding"/>
    <property type="evidence" value="ECO:0007669"/>
    <property type="project" value="UniProtKB-KW"/>
</dbReference>
<dbReference type="EMBL" id="JAENII010000002">
    <property type="protein sequence ID" value="MBK1826056.1"/>
    <property type="molecule type" value="Genomic_DNA"/>
</dbReference>
<dbReference type="Pfam" id="PF17760">
    <property type="entry name" value="UvrA_inter"/>
    <property type="match status" value="1"/>
</dbReference>
<dbReference type="GO" id="GO:0006289">
    <property type="term" value="P:nucleotide-excision repair"/>
    <property type="evidence" value="ECO:0007669"/>
    <property type="project" value="InterPro"/>
</dbReference>
<evidence type="ECO:0000256" key="1">
    <source>
        <dbReference type="ARBA" id="ARBA00004496"/>
    </source>
</evidence>
<dbReference type="InterPro" id="IPR013815">
    <property type="entry name" value="ATP_grasp_subdomain_1"/>
</dbReference>
<sequence length="980" mass="106702">MPQTLIERVEGSRNESSTPNVRTLSFKHQLRDGDAAWVIRIRGARQHNLRNLDVDIPRGKLVVVTGPSGSGKSSLAFHTLFAEGQRRFVESLSVYARQFLDQLEKPEVDAIENLSPAIAIEQRNGGLNPRSTVATVTELYDYLRVLWAAAGVPHDPETGERLEKMSAEDMVDALSSEATGTKVVLLAPVPDEDSVDGERLLADLRRQGFVRIRLNGEALDLEEAAEAWPEGKRKVEVVIDRMVVRDGVASRLADSVETALRICGSEARVLLQAPDADGWEERSFQTSYRNPRTGYVVGELSPRHFSFNSHLGACPACEGLGTERFCDPQLLLGDPELPLVKGAVRGWWKPGAMRGKKLVNEVEAILRMHGLADDCRFSELSDEARELLLFGGDLDTGWRIGAEKKKQVKKFPGLCVEAEKQWREARSEAVKRRASRVMGERPCHVCAGQRLKKEMLAVRLAARGGWLGIQDFCALAVDEALDWLQGVELPPERRDVCQPLVDELGKRIRFLRDVGLGYLGLGRASGTLSGGEAQRIRLATQLGSGLTGVLYVLDEPSIGLHPADTDRLVAVLERLRDAGNTVVVVEHDEAIIRAADWLVELGPGAGKQGGLLLANGPPTEVGDDSPTALWLKESRDLPAERGGASDWFARALTIRGARSHNLRGVDVSIPLGTFTCLTGPSGSGKSTLANGILMRALRRSLLGSIDQPGEHDAIEGMDQIDKAIVVDQSPIGRSPRSNPATFTGAFDLIRALFAKLPLSRQRGYGAGRFSFNTRGGRCERCEGAGRIRVEMHFLPDAWVECQACQGKRFNRETLEVAFKGMSIAEVLEMSVSEARSLFAAVPKLSRLLEILDELGLGYLALGQQANTLSGGEAQRLKLAVELAKPAATHTFYFFDEPTTGLHFGDVERLLQALFKLRDAGHTVLVVEHHLDVIGAADHVVDLGPGGGREGGQVVACGSPREISRIPGSATGRALKAHFVV</sequence>
<dbReference type="InterPro" id="IPR004602">
    <property type="entry name" value="UvrA"/>
</dbReference>
<evidence type="ECO:0000256" key="9">
    <source>
        <dbReference type="ARBA" id="ARBA00022833"/>
    </source>
</evidence>
<dbReference type="Pfam" id="PF17755">
    <property type="entry name" value="UvrA_DNA-bind"/>
    <property type="match status" value="1"/>
</dbReference>
<evidence type="ECO:0000256" key="10">
    <source>
        <dbReference type="ARBA" id="ARBA00022840"/>
    </source>
</evidence>
<accession>A0A934RCF3</accession>
<evidence type="ECO:0000313" key="20">
    <source>
        <dbReference type="Proteomes" id="UP000658278"/>
    </source>
</evidence>
<comment type="similarity">
    <text evidence="14">Belongs to the ABC transporter superfamily. UvrA family.</text>
</comment>
<reference evidence="19" key="1">
    <citation type="submission" date="2021-01" db="EMBL/GenBank/DDBJ databases">
        <title>Modified the classification status of verrucomicrobia.</title>
        <authorList>
            <person name="Feng X."/>
        </authorList>
    </citation>
    <scope>NUCLEOTIDE SEQUENCE</scope>
    <source>
        <strain evidence="19">KCTC 22201</strain>
    </source>
</reference>
<proteinExistence type="inferred from homology"/>
<dbReference type="AlphaFoldDB" id="A0A934RCF3"/>
<dbReference type="SUPFAM" id="SSF52540">
    <property type="entry name" value="P-loop containing nucleoside triphosphate hydrolases"/>
    <property type="match status" value="2"/>
</dbReference>
<keyword evidence="3" id="KW-0479">Metal-binding</keyword>
<evidence type="ECO:0000256" key="17">
    <source>
        <dbReference type="SAM" id="MobiDB-lite"/>
    </source>
</evidence>
<evidence type="ECO:0000256" key="2">
    <source>
        <dbReference type="ARBA" id="ARBA00022490"/>
    </source>
</evidence>
<evidence type="ECO:0000256" key="11">
    <source>
        <dbReference type="ARBA" id="ARBA00022881"/>
    </source>
</evidence>
<dbReference type="Gene3D" id="1.20.1580.10">
    <property type="entry name" value="ABC transporter ATPase like domain"/>
    <property type="match status" value="2"/>
</dbReference>
<dbReference type="PANTHER" id="PTHR43152">
    <property type="entry name" value="UVRABC SYSTEM PROTEIN A"/>
    <property type="match status" value="1"/>
</dbReference>
<evidence type="ECO:0000256" key="13">
    <source>
        <dbReference type="ARBA" id="ARBA00023204"/>
    </source>
</evidence>
<keyword evidence="12" id="KW-0238">DNA-binding</keyword>
<comment type="subcellular location">
    <subcellularLocation>
        <location evidence="1">Cytoplasm</location>
    </subcellularLocation>
</comment>
<evidence type="ECO:0000256" key="5">
    <source>
        <dbReference type="ARBA" id="ARBA00022741"/>
    </source>
</evidence>
<dbReference type="InterPro" id="IPR041552">
    <property type="entry name" value="UvrA_DNA-bd"/>
</dbReference>
<dbReference type="InterPro" id="IPR041102">
    <property type="entry name" value="UvrA_inter"/>
</dbReference>
<dbReference type="GO" id="GO:0016887">
    <property type="term" value="F:ATP hydrolysis activity"/>
    <property type="evidence" value="ECO:0007669"/>
    <property type="project" value="InterPro"/>
</dbReference>
<evidence type="ECO:0000256" key="14">
    <source>
        <dbReference type="ARBA" id="ARBA00038000"/>
    </source>
</evidence>
<keyword evidence="11" id="KW-0267">Excision nuclease</keyword>
<dbReference type="GO" id="GO:0005737">
    <property type="term" value="C:cytoplasm"/>
    <property type="evidence" value="ECO:0007669"/>
    <property type="project" value="UniProtKB-SubCell"/>
</dbReference>
<evidence type="ECO:0000256" key="15">
    <source>
        <dbReference type="ARBA" id="ARBA00039316"/>
    </source>
</evidence>
<dbReference type="PROSITE" id="PS00211">
    <property type="entry name" value="ABC_TRANSPORTER_1"/>
    <property type="match status" value="2"/>
</dbReference>
<dbReference type="NCBIfam" id="NF001503">
    <property type="entry name" value="PRK00349.1"/>
    <property type="match status" value="1"/>
</dbReference>
<organism evidence="19 20">
    <name type="scientific">Haloferula rosea</name>
    <dbReference type="NCBI Taxonomy" id="490093"/>
    <lineage>
        <taxon>Bacteria</taxon>
        <taxon>Pseudomonadati</taxon>
        <taxon>Verrucomicrobiota</taxon>
        <taxon>Verrucomicrobiia</taxon>
        <taxon>Verrucomicrobiales</taxon>
        <taxon>Verrucomicrobiaceae</taxon>
        <taxon>Haloferula</taxon>
    </lineage>
</organism>
<dbReference type="Gene3D" id="3.30.1490.20">
    <property type="entry name" value="ATP-grasp fold, A domain"/>
    <property type="match status" value="1"/>
</dbReference>
<dbReference type="PROSITE" id="PS50893">
    <property type="entry name" value="ABC_TRANSPORTER_2"/>
    <property type="match status" value="1"/>
</dbReference>
<keyword evidence="7" id="KW-0228">DNA excision</keyword>
<evidence type="ECO:0000259" key="18">
    <source>
        <dbReference type="PROSITE" id="PS50893"/>
    </source>
</evidence>
<feature type="domain" description="ABC transporter" evidence="18">
    <location>
        <begin position="647"/>
        <end position="969"/>
    </location>
</feature>
<dbReference type="SMART" id="SM00382">
    <property type="entry name" value="AAA"/>
    <property type="match status" value="2"/>
</dbReference>